<organism evidence="1 2">
    <name type="scientific">Pseudarthrobacter humi</name>
    <dbReference type="NCBI Taxonomy" id="2952523"/>
    <lineage>
        <taxon>Bacteria</taxon>
        <taxon>Bacillati</taxon>
        <taxon>Actinomycetota</taxon>
        <taxon>Actinomycetes</taxon>
        <taxon>Micrococcales</taxon>
        <taxon>Micrococcaceae</taxon>
        <taxon>Pseudarthrobacter</taxon>
    </lineage>
</organism>
<gene>
    <name evidence="1" type="ORF">NFC73_20190</name>
</gene>
<evidence type="ECO:0000313" key="1">
    <source>
        <dbReference type="EMBL" id="MCP9002027.1"/>
    </source>
</evidence>
<dbReference type="InterPro" id="IPR044925">
    <property type="entry name" value="His-Me_finger_sf"/>
</dbReference>
<keyword evidence="2" id="KW-1185">Reference proteome</keyword>
<accession>A0ABT1LU75</accession>
<protein>
    <recommendedName>
        <fullName evidence="3">HNH endonuclease</fullName>
    </recommendedName>
</protein>
<comment type="caution">
    <text evidence="1">The sequence shown here is derived from an EMBL/GenBank/DDBJ whole genome shotgun (WGS) entry which is preliminary data.</text>
</comment>
<name>A0ABT1LU75_9MICC</name>
<proteinExistence type="predicted"/>
<dbReference type="RefSeq" id="WP_254753180.1">
    <property type="nucleotide sequence ID" value="NZ_JANCLV010000025.1"/>
</dbReference>
<sequence length="160" mass="17892">MTLAPAERFWAKVSKGPRPGDCWLYTAAVSDDGYGRFTLNADGRTRAVRPHRFAFHLVHGLPLDSFGDLMHSCDVPICVRATTGADTHLVPGTNRENMADRLAKGRDSNGSMFRWRGLSRALFADRSRLLRDEVRAHGWDREDRIRALLTGADPDAPTLF</sequence>
<dbReference type="Proteomes" id="UP001524318">
    <property type="component" value="Unassembled WGS sequence"/>
</dbReference>
<reference evidence="1 2" key="1">
    <citation type="submission" date="2022-06" db="EMBL/GenBank/DDBJ databases">
        <title>Pseudarthrobacter sp. strain RMG13 Genome sequencing and assembly.</title>
        <authorList>
            <person name="Kim I."/>
        </authorList>
    </citation>
    <scope>NUCLEOTIDE SEQUENCE [LARGE SCALE GENOMIC DNA]</scope>
    <source>
        <strain evidence="1 2">RMG13</strain>
    </source>
</reference>
<dbReference type="EMBL" id="JANCLV010000025">
    <property type="protein sequence ID" value="MCP9002027.1"/>
    <property type="molecule type" value="Genomic_DNA"/>
</dbReference>
<evidence type="ECO:0000313" key="2">
    <source>
        <dbReference type="Proteomes" id="UP001524318"/>
    </source>
</evidence>
<dbReference type="SUPFAM" id="SSF54060">
    <property type="entry name" value="His-Me finger endonucleases"/>
    <property type="match status" value="1"/>
</dbReference>
<evidence type="ECO:0008006" key="3">
    <source>
        <dbReference type="Google" id="ProtNLM"/>
    </source>
</evidence>